<dbReference type="AlphaFoldDB" id="A0A2W4CC26"/>
<evidence type="ECO:0000313" key="3">
    <source>
        <dbReference type="EMBL" id="PZM10351.1"/>
    </source>
</evidence>
<dbReference type="InterPro" id="IPR051680">
    <property type="entry name" value="ATP-dep_Glu-Cys_Ligase-2"/>
</dbReference>
<dbReference type="PANTHER" id="PTHR34595:SF2">
    <property type="entry name" value="BLR2978 PROTEIN"/>
    <property type="match status" value="1"/>
</dbReference>
<organism evidence="3 4">
    <name type="scientific">Rhizobium tubonense</name>
    <dbReference type="NCBI Taxonomy" id="484088"/>
    <lineage>
        <taxon>Bacteria</taxon>
        <taxon>Pseudomonadati</taxon>
        <taxon>Pseudomonadota</taxon>
        <taxon>Alphaproteobacteria</taxon>
        <taxon>Hyphomicrobiales</taxon>
        <taxon>Rhizobiaceae</taxon>
        <taxon>Rhizobium/Agrobacterium group</taxon>
        <taxon>Rhizobium</taxon>
    </lineage>
</organism>
<feature type="domain" description="DUF403" evidence="1">
    <location>
        <begin position="524"/>
        <end position="804"/>
    </location>
</feature>
<dbReference type="Pfam" id="PF04168">
    <property type="entry name" value="Alpha-E"/>
    <property type="match status" value="1"/>
</dbReference>
<dbReference type="InterPro" id="IPR025841">
    <property type="entry name" value="CP_ATPgrasp_2"/>
</dbReference>
<sequence length="805" mass="89281">MAKKPAAERKEQIRAGIGIDPAFAYSALPGVADEMVDNTGAVRPVWQNLLGALSHMSEKELHERFARADRYLRDAGVFYRAYGAKGVSERNWPISHIPVLIDEREWHTLSEGLVQRADLLEQIMADIHGENRLVNEGFIPPALLAQNPEFLRPLVGVKPASGHYLHFLAFEIGRGPDGNWWVLADRTQAPSGAGFALETRVATTRAFSDIFAETPVHRLASFFGAFRNALQAMKQGPDGRIAVLTPGPANETYYEHAYIARYLGLMLLEGEDLAVVNDKVMVRTVAGLKPISVLWRRLDSGYADPLELNQSSHIGTPGMVQALRAQSLTIVNALGSGVLETRALLAFMPTISRQLLGEELKLPSIATWWCGQKAERELVARNIGKMVIGPAYSRMPFFDDNGQSVLGSTLRSTAKESISDWLTTDGRKLVGQEVVTLSTTPAWVNGKLLPRPMSLRVFAARTESGWQIMPGGFARIGSGDDVAAIAMQSGGSAADVWIVSDKPVERHTLLPAEETFTRNMPGSLPSRAADNLFWLGRYIERAEGALRILRAWHGRYAESADPTQPLLADISEYLGVIDIDTEEAVPESLLRNIDSAVYSASNIRDRFSPDGWLALNDLAKTARRFRETVSPGDDASHAMTILLRKLAGFAGLVHENMYRFTGWRFLSLGRYIERGLHMTRMLGHMSGPQAPDGALDMLLEIGDSVMTHRRRYNVNTARLTVTDLLALDPLNPRSILFQMNEIHREVEQLPNAFVNGQMSPFYREAMRLHSGLAVMTPETMSDEVYHRLEHELERLSDLLAQTYLG</sequence>
<dbReference type="RefSeq" id="WP_111162691.1">
    <property type="nucleotide sequence ID" value="NZ_PCDP01000051.1"/>
</dbReference>
<gene>
    <name evidence="3" type="ORF">CPY51_23665</name>
</gene>
<accession>A0A2W4CC26</accession>
<dbReference type="Proteomes" id="UP000248925">
    <property type="component" value="Unassembled WGS sequence"/>
</dbReference>
<keyword evidence="4" id="KW-1185">Reference proteome</keyword>
<evidence type="ECO:0000259" key="1">
    <source>
        <dbReference type="Pfam" id="PF04168"/>
    </source>
</evidence>
<feature type="domain" description="Circularly permuted ATP-grasp type 2" evidence="2">
    <location>
        <begin position="98"/>
        <end position="476"/>
    </location>
</feature>
<dbReference type="OrthoDB" id="9804079at2"/>
<dbReference type="SUPFAM" id="SSF56059">
    <property type="entry name" value="Glutathione synthetase ATP-binding domain-like"/>
    <property type="match status" value="1"/>
</dbReference>
<reference evidence="3 4" key="1">
    <citation type="journal article" date="2018" name="Sci. Rep.">
        <title>Rhizobium tumorigenes sp. nov., a novel plant tumorigenic bacterium isolated from cane gall tumors on thornless blackberry.</title>
        <authorList>
            <person name="Kuzmanovi N."/>
            <person name="Smalla K."/>
            <person name="Gronow S."/>
            <person name="PuBawska J."/>
        </authorList>
    </citation>
    <scope>NUCLEOTIDE SEQUENCE [LARGE SCALE GENOMIC DNA]</scope>
    <source>
        <strain evidence="3 4">CCBAU 85046</strain>
    </source>
</reference>
<dbReference type="EMBL" id="PCDP01000051">
    <property type="protein sequence ID" value="PZM10351.1"/>
    <property type="molecule type" value="Genomic_DNA"/>
</dbReference>
<dbReference type="Pfam" id="PF14403">
    <property type="entry name" value="CP_ATPgrasp_2"/>
    <property type="match status" value="1"/>
</dbReference>
<evidence type="ECO:0000313" key="4">
    <source>
        <dbReference type="Proteomes" id="UP000248925"/>
    </source>
</evidence>
<dbReference type="PANTHER" id="PTHR34595">
    <property type="entry name" value="BLR5612 PROTEIN"/>
    <property type="match status" value="1"/>
</dbReference>
<evidence type="ECO:0000259" key="2">
    <source>
        <dbReference type="Pfam" id="PF14403"/>
    </source>
</evidence>
<comment type="caution">
    <text evidence="3">The sequence shown here is derived from an EMBL/GenBank/DDBJ whole genome shotgun (WGS) entry which is preliminary data.</text>
</comment>
<proteinExistence type="predicted"/>
<dbReference type="Gene3D" id="3.40.50.11290">
    <property type="match status" value="1"/>
</dbReference>
<protein>
    <submittedName>
        <fullName evidence="3">Uncharacterized protein</fullName>
    </submittedName>
</protein>
<name>A0A2W4CC26_9HYPH</name>
<dbReference type="InterPro" id="IPR007296">
    <property type="entry name" value="DUF403"/>
</dbReference>